<feature type="transmembrane region" description="Helical" evidence="5">
    <location>
        <begin position="214"/>
        <end position="233"/>
    </location>
</feature>
<keyword evidence="2 5" id="KW-0812">Transmembrane</keyword>
<keyword evidence="5" id="KW-0813">Transport</keyword>
<evidence type="ECO:0000313" key="7">
    <source>
        <dbReference type="EMBL" id="KUF10151.1"/>
    </source>
</evidence>
<organism evidence="7 8">
    <name type="scientific">Pseudoponticoccus marisrubri</name>
    <dbReference type="NCBI Taxonomy" id="1685382"/>
    <lineage>
        <taxon>Bacteria</taxon>
        <taxon>Pseudomonadati</taxon>
        <taxon>Pseudomonadota</taxon>
        <taxon>Alphaproteobacteria</taxon>
        <taxon>Rhodobacterales</taxon>
        <taxon>Roseobacteraceae</taxon>
        <taxon>Pseudoponticoccus</taxon>
    </lineage>
</organism>
<evidence type="ECO:0000256" key="3">
    <source>
        <dbReference type="ARBA" id="ARBA00022989"/>
    </source>
</evidence>
<reference evidence="7 8" key="1">
    <citation type="submission" date="2015-12" db="EMBL/GenBank/DDBJ databases">
        <authorList>
            <person name="Shamseldin A."/>
            <person name="Moawad H."/>
            <person name="Abd El-Rahim W.M."/>
            <person name="Sadowsky M.J."/>
        </authorList>
    </citation>
    <scope>NUCLEOTIDE SEQUENCE [LARGE SCALE GENOMIC DNA]</scope>
    <source>
        <strain evidence="7 8">SJ5A-1</strain>
    </source>
</reference>
<dbReference type="InterPro" id="IPR025966">
    <property type="entry name" value="OppC_N"/>
</dbReference>
<keyword evidence="4 5" id="KW-0472">Membrane</keyword>
<dbReference type="OrthoDB" id="9766870at2"/>
<proteinExistence type="inferred from homology"/>
<feature type="transmembrane region" description="Helical" evidence="5">
    <location>
        <begin position="291"/>
        <end position="311"/>
    </location>
</feature>
<dbReference type="STRING" id="1685382.AVJ23_13965"/>
<keyword evidence="8" id="KW-1185">Reference proteome</keyword>
<dbReference type="GO" id="GO:0005886">
    <property type="term" value="C:plasma membrane"/>
    <property type="evidence" value="ECO:0007669"/>
    <property type="project" value="UniProtKB-SubCell"/>
</dbReference>
<dbReference type="InterPro" id="IPR000515">
    <property type="entry name" value="MetI-like"/>
</dbReference>
<gene>
    <name evidence="7" type="ORF">AVJ23_13965</name>
</gene>
<name>A0A0W7WI03_9RHOB</name>
<dbReference type="AlphaFoldDB" id="A0A0W7WI03"/>
<dbReference type="PANTHER" id="PTHR43839">
    <property type="entry name" value="OPPC IN A BINDING PROTEIN-DEPENDENT TRANSPORT SYSTEM"/>
    <property type="match status" value="1"/>
</dbReference>
<evidence type="ECO:0000256" key="5">
    <source>
        <dbReference type="RuleBase" id="RU363032"/>
    </source>
</evidence>
<sequence>MTAIDSAAEVQVAEAPNTPALLGPWALMWRQFRRHKVAYVSLYLVGFIYFVALFGEFLAPADHLETNTRAPFAPPQGIHLFTEDEEGGRQFQLHAYGLKMEIDREAMRRHFVEDPEKIIPLGFFVKGHEYRLLWLIPTDRHFFGPKDPDQTVYFWGADRLGRDILSRIIMGTRISMSIGLVGVAVSLVVGIALGGMSGYYGGWIDTLIQRLIEFLRSIPTIPLWMGLAAAIPLDWPPLRTYFVVTLIVSMIGWTTLAREVRGKFLSLRREDFVIAARLDGLSDWEIIRKHLVPSFASHIIASLTLAVPLMILAETSLSFLGIGLQPPIVSWGTLLKEAQNIRTIIEAPWLLIAPGITIVVAVLALNFLGDGLRDAADPYAN</sequence>
<dbReference type="RefSeq" id="WP_058862822.1">
    <property type="nucleotide sequence ID" value="NZ_LPXO01000008.1"/>
</dbReference>
<dbReference type="SUPFAM" id="SSF161098">
    <property type="entry name" value="MetI-like"/>
    <property type="match status" value="1"/>
</dbReference>
<dbReference type="CDD" id="cd06261">
    <property type="entry name" value="TM_PBP2"/>
    <property type="match status" value="1"/>
</dbReference>
<dbReference type="EMBL" id="LPXO01000008">
    <property type="protein sequence ID" value="KUF10151.1"/>
    <property type="molecule type" value="Genomic_DNA"/>
</dbReference>
<evidence type="ECO:0000256" key="1">
    <source>
        <dbReference type="ARBA" id="ARBA00004651"/>
    </source>
</evidence>
<dbReference type="GO" id="GO:0055085">
    <property type="term" value="P:transmembrane transport"/>
    <property type="evidence" value="ECO:0007669"/>
    <property type="project" value="InterPro"/>
</dbReference>
<feature type="domain" description="ABC transmembrane type-1" evidence="6">
    <location>
        <begin position="172"/>
        <end position="369"/>
    </location>
</feature>
<evidence type="ECO:0000256" key="2">
    <source>
        <dbReference type="ARBA" id="ARBA00022692"/>
    </source>
</evidence>
<protein>
    <submittedName>
        <fullName evidence="7">Peptide ABC transporter permease</fullName>
    </submittedName>
</protein>
<dbReference type="PANTHER" id="PTHR43839:SF3">
    <property type="entry name" value="OLIGOPEPTIDE ABC TRANSPORTER, PERMEASE PROTEIN"/>
    <property type="match status" value="1"/>
</dbReference>
<dbReference type="Pfam" id="PF00528">
    <property type="entry name" value="BPD_transp_1"/>
    <property type="match status" value="1"/>
</dbReference>
<feature type="transmembrane region" description="Helical" evidence="5">
    <location>
        <begin position="347"/>
        <end position="368"/>
    </location>
</feature>
<feature type="transmembrane region" description="Helical" evidence="5">
    <location>
        <begin position="178"/>
        <end position="202"/>
    </location>
</feature>
<comment type="subcellular location">
    <subcellularLocation>
        <location evidence="1 5">Cell membrane</location>
        <topology evidence="1 5">Multi-pass membrane protein</topology>
    </subcellularLocation>
</comment>
<dbReference type="InterPro" id="IPR035906">
    <property type="entry name" value="MetI-like_sf"/>
</dbReference>
<dbReference type="Proteomes" id="UP000054396">
    <property type="component" value="Unassembled WGS sequence"/>
</dbReference>
<comment type="caution">
    <text evidence="7">The sequence shown here is derived from an EMBL/GenBank/DDBJ whole genome shotgun (WGS) entry which is preliminary data.</text>
</comment>
<evidence type="ECO:0000313" key="8">
    <source>
        <dbReference type="Proteomes" id="UP000054396"/>
    </source>
</evidence>
<dbReference type="PROSITE" id="PS50928">
    <property type="entry name" value="ABC_TM1"/>
    <property type="match status" value="1"/>
</dbReference>
<feature type="transmembrane region" description="Helical" evidence="5">
    <location>
        <begin position="37"/>
        <end position="59"/>
    </location>
</feature>
<comment type="similarity">
    <text evidence="5">Belongs to the binding-protein-dependent transport system permease family.</text>
</comment>
<dbReference type="Pfam" id="PF12911">
    <property type="entry name" value="OppC_N"/>
    <property type="match status" value="1"/>
</dbReference>
<keyword evidence="3 5" id="KW-1133">Transmembrane helix</keyword>
<feature type="transmembrane region" description="Helical" evidence="5">
    <location>
        <begin position="239"/>
        <end position="257"/>
    </location>
</feature>
<dbReference type="Gene3D" id="1.10.3720.10">
    <property type="entry name" value="MetI-like"/>
    <property type="match status" value="1"/>
</dbReference>
<evidence type="ECO:0000256" key="4">
    <source>
        <dbReference type="ARBA" id="ARBA00023136"/>
    </source>
</evidence>
<evidence type="ECO:0000259" key="6">
    <source>
        <dbReference type="PROSITE" id="PS50928"/>
    </source>
</evidence>
<feature type="transmembrane region" description="Helical" evidence="5">
    <location>
        <begin position="317"/>
        <end position="335"/>
    </location>
</feature>
<accession>A0A0W7WI03</accession>